<keyword evidence="3" id="KW-1185">Reference proteome</keyword>
<dbReference type="Proteomes" id="UP000239415">
    <property type="component" value="Unassembled WGS sequence"/>
</dbReference>
<dbReference type="OrthoDB" id="3480265at2"/>
<comment type="caution">
    <text evidence="2">The sequence shown here is derived from an EMBL/GenBank/DDBJ whole genome shotgun (WGS) entry which is preliminary data.</text>
</comment>
<evidence type="ECO:0000313" key="3">
    <source>
        <dbReference type="Proteomes" id="UP000239415"/>
    </source>
</evidence>
<dbReference type="RefSeq" id="WP_106326746.1">
    <property type="nucleotide sequence ID" value="NZ_BOMO01000123.1"/>
</dbReference>
<gene>
    <name evidence="2" type="ORF">CLV67_11942</name>
</gene>
<accession>A0A2T0K0Y7</accession>
<feature type="transmembrane region" description="Helical" evidence="1">
    <location>
        <begin position="203"/>
        <end position="222"/>
    </location>
</feature>
<sequence>MTGLVASEWLKTRSLRSTWWSAALTVAAVLVAAAIDRDGVFPLAGYLVLIVAATSSGAASMVGEYASGLIRATAVAVPARSHVVLAKAVVQAAVWTVVGALAAAGSLVVDGTVSVTPGELSGAVLVGPVCAIVGLGLAVLLRQAGAVYVTGILLLVALPQLLTGDNVVVRALHHAMILPAWQRLTLAYGPAEAVGDLYTSAGAAWLSYLLWPIAVLGAALVVHHRRDV</sequence>
<feature type="transmembrane region" description="Helical" evidence="1">
    <location>
        <begin position="146"/>
        <end position="162"/>
    </location>
</feature>
<reference evidence="2 3" key="1">
    <citation type="submission" date="2018-03" db="EMBL/GenBank/DDBJ databases">
        <title>Genomic Encyclopedia of Archaeal and Bacterial Type Strains, Phase II (KMG-II): from individual species to whole genera.</title>
        <authorList>
            <person name="Goeker M."/>
        </authorList>
    </citation>
    <scope>NUCLEOTIDE SEQUENCE [LARGE SCALE GENOMIC DNA]</scope>
    <source>
        <strain evidence="2 3">DSM 43146</strain>
    </source>
</reference>
<dbReference type="AlphaFoldDB" id="A0A2T0K0Y7"/>
<feature type="transmembrane region" description="Helical" evidence="1">
    <location>
        <begin position="84"/>
        <end position="108"/>
    </location>
</feature>
<feature type="transmembrane region" description="Helical" evidence="1">
    <location>
        <begin position="17"/>
        <end position="35"/>
    </location>
</feature>
<keyword evidence="1" id="KW-0812">Transmembrane</keyword>
<keyword evidence="1" id="KW-0472">Membrane</keyword>
<evidence type="ECO:0008006" key="4">
    <source>
        <dbReference type="Google" id="ProtNLM"/>
    </source>
</evidence>
<proteinExistence type="predicted"/>
<organism evidence="2 3">
    <name type="scientific">Actinoplanes italicus</name>
    <dbReference type="NCBI Taxonomy" id="113567"/>
    <lineage>
        <taxon>Bacteria</taxon>
        <taxon>Bacillati</taxon>
        <taxon>Actinomycetota</taxon>
        <taxon>Actinomycetes</taxon>
        <taxon>Micromonosporales</taxon>
        <taxon>Micromonosporaceae</taxon>
        <taxon>Actinoplanes</taxon>
    </lineage>
</organism>
<protein>
    <recommendedName>
        <fullName evidence="4">ABC-2 type transport system permease protein</fullName>
    </recommendedName>
</protein>
<name>A0A2T0K0Y7_9ACTN</name>
<feature type="transmembrane region" description="Helical" evidence="1">
    <location>
        <begin position="120"/>
        <end position="141"/>
    </location>
</feature>
<keyword evidence="1" id="KW-1133">Transmembrane helix</keyword>
<evidence type="ECO:0000256" key="1">
    <source>
        <dbReference type="SAM" id="Phobius"/>
    </source>
</evidence>
<dbReference type="EMBL" id="PVMZ01000019">
    <property type="protein sequence ID" value="PRX16461.1"/>
    <property type="molecule type" value="Genomic_DNA"/>
</dbReference>
<evidence type="ECO:0000313" key="2">
    <source>
        <dbReference type="EMBL" id="PRX16461.1"/>
    </source>
</evidence>
<feature type="transmembrane region" description="Helical" evidence="1">
    <location>
        <begin position="41"/>
        <end position="63"/>
    </location>
</feature>